<evidence type="ECO:0000256" key="6">
    <source>
        <dbReference type="ARBA" id="ARBA00023134"/>
    </source>
</evidence>
<dbReference type="InterPro" id="IPR000178">
    <property type="entry name" value="TF_IF2_bacterial-like"/>
</dbReference>
<dbReference type="SUPFAM" id="SSF50447">
    <property type="entry name" value="Translation proteins"/>
    <property type="match status" value="2"/>
</dbReference>
<dbReference type="Proteomes" id="UP000632154">
    <property type="component" value="Unassembled WGS sequence"/>
</dbReference>
<dbReference type="InterPro" id="IPR036925">
    <property type="entry name" value="TIF_IF2_dom3_sf"/>
</dbReference>
<evidence type="ECO:0000313" key="12">
    <source>
        <dbReference type="Proteomes" id="UP000632154"/>
    </source>
</evidence>
<dbReference type="Pfam" id="PF22042">
    <property type="entry name" value="EF-G_D2"/>
    <property type="match status" value="1"/>
</dbReference>
<keyword evidence="3 7" id="KW-0396">Initiation factor</keyword>
<dbReference type="Gene3D" id="1.10.10.2480">
    <property type="match status" value="1"/>
</dbReference>
<comment type="caution">
    <text evidence="11">The sequence shown here is derived from an EMBL/GenBank/DDBJ whole genome shotgun (WGS) entry which is preliminary data.</text>
</comment>
<dbReference type="Gene3D" id="2.40.30.10">
    <property type="entry name" value="Translation factors"/>
    <property type="match status" value="2"/>
</dbReference>
<comment type="function">
    <text evidence="7 8">One of the essential components for the initiation of protein synthesis. Protects formylmethionyl-tRNA from spontaneous hydrolysis and promotes its binding to the 30S ribosomal subunits. Also involved in the hydrolysis of GTP during the formation of the 70S ribosomal complex.</text>
</comment>
<organism evidence="11 12">
    <name type="scientific">Deinococcus piscis</name>
    <dbReference type="NCBI Taxonomy" id="394230"/>
    <lineage>
        <taxon>Bacteria</taxon>
        <taxon>Thermotogati</taxon>
        <taxon>Deinococcota</taxon>
        <taxon>Deinococci</taxon>
        <taxon>Deinococcales</taxon>
        <taxon>Deinococcaceae</taxon>
        <taxon>Deinococcus</taxon>
    </lineage>
</organism>
<dbReference type="SUPFAM" id="SSF52540">
    <property type="entry name" value="P-loop containing nucleoside triphosphate hydrolases"/>
    <property type="match status" value="1"/>
</dbReference>
<dbReference type="InterPro" id="IPR000795">
    <property type="entry name" value="T_Tr_GTP-bd_dom"/>
</dbReference>
<feature type="region of interest" description="G-domain" evidence="7">
    <location>
        <begin position="128"/>
        <end position="276"/>
    </location>
</feature>
<dbReference type="RefSeq" id="WP_189643519.1">
    <property type="nucleotide sequence ID" value="NZ_BNAL01000026.1"/>
</dbReference>
<feature type="binding site" evidence="7">
    <location>
        <begin position="180"/>
        <end position="184"/>
    </location>
    <ligand>
        <name>GTP</name>
        <dbReference type="ChEBI" id="CHEBI:37565"/>
    </ligand>
</feature>
<keyword evidence="6 7" id="KW-0342">GTP-binding</keyword>
<dbReference type="PROSITE" id="PS01176">
    <property type="entry name" value="IF2"/>
    <property type="match status" value="1"/>
</dbReference>
<sequence>MSKVRIYTIAKELGIDNAEMLSILDDLGVSYKSVSSTIEADTVELIKGIVAEGGSSAQAVPDAAAAAQTADAAAGSAPAQAQPKAAPKADAGTDMTPEELAELAQLEAEEQAAQEAAAARGGLPHRAPVVTIMGHVDHGKTSLLDYIRSSKVAAKEAGGITQHVGAFEAQTSRGKVVFIDTPGHEAFTTIRARGANVADIAIIVIAADDSLMPQTREAIAHAQAAGVPMLIAINKVDLAQADPERVKADLTTINLVPEDYGGDVITVPVSARTGEGVEDLLEYISLTAELEDLRADPKGKFAGVIIESRVDKQAGVLATVMVQEGTLKVGDFLVVGENYGKVKAMTDSAGKRIKEAGPSTPVQILGFSEAPSSGEMVASAGNEHEARELVAQRQEQRRDEEDARKKPKLSLDDILGPLSEVQTVNLILRADTQGSLEAIQGILAQKETDDVKLNVMLAGIGAPTEGDVLLASTAEATILCFSVVPSGAVKKAAENKEIDLKSYRIIYEMIDEVDRLIKGNLEPVYEEQYLGRAEVRMVIRHPKTGNIAGSYITDGLFKRGAKARVTRGKEVVYEGNVAGLKRFKDDVREVRQGLECGINLDWDEVQEGDIIEASEMVEVEQ</sequence>
<keyword evidence="4 7" id="KW-0547">Nucleotide-binding</keyword>
<feature type="compositionally biased region" description="Low complexity" evidence="9">
    <location>
        <begin position="74"/>
        <end position="92"/>
    </location>
</feature>
<keyword evidence="5 7" id="KW-0648">Protein biosynthesis</keyword>
<dbReference type="Gene3D" id="3.40.50.10050">
    <property type="entry name" value="Translation initiation factor IF- 2, domain 3"/>
    <property type="match status" value="1"/>
</dbReference>
<dbReference type="PANTHER" id="PTHR43381">
    <property type="entry name" value="TRANSLATION INITIATION FACTOR IF-2-RELATED"/>
    <property type="match status" value="1"/>
</dbReference>
<evidence type="ECO:0000256" key="9">
    <source>
        <dbReference type="SAM" id="MobiDB-lite"/>
    </source>
</evidence>
<dbReference type="InterPro" id="IPR009000">
    <property type="entry name" value="Transl_B-barrel_sf"/>
</dbReference>
<dbReference type="InterPro" id="IPR044145">
    <property type="entry name" value="IF2_II"/>
</dbReference>
<dbReference type="HAMAP" id="MF_00100_B">
    <property type="entry name" value="IF_2_B"/>
    <property type="match status" value="1"/>
</dbReference>
<comment type="subcellular location">
    <subcellularLocation>
        <location evidence="7">Cytoplasm</location>
    </subcellularLocation>
</comment>
<dbReference type="PANTHER" id="PTHR43381:SF5">
    <property type="entry name" value="TR-TYPE G DOMAIN-CONTAINING PROTEIN"/>
    <property type="match status" value="1"/>
</dbReference>
<dbReference type="Pfam" id="PF04760">
    <property type="entry name" value="IF2_N"/>
    <property type="match status" value="1"/>
</dbReference>
<evidence type="ECO:0000256" key="8">
    <source>
        <dbReference type="RuleBase" id="RU000644"/>
    </source>
</evidence>
<proteinExistence type="inferred from homology"/>
<dbReference type="SUPFAM" id="SSF52156">
    <property type="entry name" value="Initiation factor IF2/eIF5b, domain 3"/>
    <property type="match status" value="1"/>
</dbReference>
<dbReference type="InterPro" id="IPR053905">
    <property type="entry name" value="EF-G-like_DII"/>
</dbReference>
<dbReference type="CDD" id="cd01887">
    <property type="entry name" value="IF2_eIF5B"/>
    <property type="match status" value="1"/>
</dbReference>
<accession>A0ABQ3K7F3</accession>
<dbReference type="InterPro" id="IPR027417">
    <property type="entry name" value="P-loop_NTPase"/>
</dbReference>
<feature type="domain" description="Tr-type G" evidence="10">
    <location>
        <begin position="125"/>
        <end position="298"/>
    </location>
</feature>
<dbReference type="Gene3D" id="3.40.50.300">
    <property type="entry name" value="P-loop containing nucleotide triphosphate hydrolases"/>
    <property type="match status" value="1"/>
</dbReference>
<dbReference type="NCBIfam" id="TIGR00231">
    <property type="entry name" value="small_GTP"/>
    <property type="match status" value="1"/>
</dbReference>
<dbReference type="InterPro" id="IPR005225">
    <property type="entry name" value="Small_GTP-bd"/>
</dbReference>
<evidence type="ECO:0000259" key="10">
    <source>
        <dbReference type="PROSITE" id="PS51722"/>
    </source>
</evidence>
<evidence type="ECO:0000256" key="1">
    <source>
        <dbReference type="ARBA" id="ARBA00007733"/>
    </source>
</evidence>
<feature type="binding site" evidence="7">
    <location>
        <begin position="134"/>
        <end position="141"/>
    </location>
    <ligand>
        <name>GTP</name>
        <dbReference type="ChEBI" id="CHEBI:37565"/>
    </ligand>
</feature>
<gene>
    <name evidence="7 11" type="primary">infB</name>
    <name evidence="11" type="ORF">GCM10017783_19340</name>
</gene>
<evidence type="ECO:0000256" key="7">
    <source>
        <dbReference type="HAMAP-Rule" id="MF_00100"/>
    </source>
</evidence>
<reference evidence="12" key="1">
    <citation type="journal article" date="2019" name="Int. J. Syst. Evol. Microbiol.">
        <title>The Global Catalogue of Microorganisms (GCM) 10K type strain sequencing project: providing services to taxonomists for standard genome sequencing and annotation.</title>
        <authorList>
            <consortium name="The Broad Institute Genomics Platform"/>
            <consortium name="The Broad Institute Genome Sequencing Center for Infectious Disease"/>
            <person name="Wu L."/>
            <person name="Ma J."/>
        </authorList>
    </citation>
    <scope>NUCLEOTIDE SEQUENCE [LARGE SCALE GENOMIC DNA]</scope>
    <source>
        <strain evidence="12">CGMCC 1.18439</strain>
    </source>
</reference>
<dbReference type="EMBL" id="BNAL01000026">
    <property type="protein sequence ID" value="GHG06913.1"/>
    <property type="molecule type" value="Genomic_DNA"/>
</dbReference>
<comment type="similarity">
    <text evidence="1 7 8">Belongs to the TRAFAC class translation factor GTPase superfamily. Classic translation factor GTPase family. IF-2 subfamily.</text>
</comment>
<dbReference type="CDD" id="cd03702">
    <property type="entry name" value="IF2_mtIF2_II"/>
    <property type="match status" value="1"/>
</dbReference>
<dbReference type="Pfam" id="PF00009">
    <property type="entry name" value="GTP_EFTU"/>
    <property type="match status" value="1"/>
</dbReference>
<feature type="binding site" evidence="7">
    <location>
        <begin position="234"/>
        <end position="237"/>
    </location>
    <ligand>
        <name>GTP</name>
        <dbReference type="ChEBI" id="CHEBI:37565"/>
    </ligand>
</feature>
<evidence type="ECO:0000256" key="2">
    <source>
        <dbReference type="ARBA" id="ARBA00020675"/>
    </source>
</evidence>
<dbReference type="GO" id="GO:0003743">
    <property type="term" value="F:translation initiation factor activity"/>
    <property type="evidence" value="ECO:0007669"/>
    <property type="project" value="UniProtKB-KW"/>
</dbReference>
<protein>
    <recommendedName>
        <fullName evidence="2 7">Translation initiation factor IF-2</fullName>
    </recommendedName>
</protein>
<dbReference type="PROSITE" id="PS51722">
    <property type="entry name" value="G_TR_2"/>
    <property type="match status" value="1"/>
</dbReference>
<dbReference type="InterPro" id="IPR023115">
    <property type="entry name" value="TIF_IF2_dom3"/>
</dbReference>
<evidence type="ECO:0000256" key="4">
    <source>
        <dbReference type="ARBA" id="ARBA00022741"/>
    </source>
</evidence>
<dbReference type="NCBIfam" id="TIGR00487">
    <property type="entry name" value="IF-2"/>
    <property type="match status" value="1"/>
</dbReference>
<keyword evidence="12" id="KW-1185">Reference proteome</keyword>
<dbReference type="Pfam" id="PF11987">
    <property type="entry name" value="IF-2"/>
    <property type="match status" value="1"/>
</dbReference>
<dbReference type="CDD" id="cd03692">
    <property type="entry name" value="mtIF2_IVc"/>
    <property type="match status" value="1"/>
</dbReference>
<keyword evidence="7" id="KW-0963">Cytoplasm</keyword>
<dbReference type="InterPro" id="IPR015760">
    <property type="entry name" value="TIF_IF2"/>
</dbReference>
<evidence type="ECO:0000256" key="3">
    <source>
        <dbReference type="ARBA" id="ARBA00022540"/>
    </source>
</evidence>
<feature type="region of interest" description="Disordered" evidence="9">
    <location>
        <begin position="74"/>
        <end position="93"/>
    </location>
</feature>
<dbReference type="InterPro" id="IPR006847">
    <property type="entry name" value="IF2_N"/>
</dbReference>
<evidence type="ECO:0000256" key="5">
    <source>
        <dbReference type="ARBA" id="ARBA00022917"/>
    </source>
</evidence>
<name>A0ABQ3K7F3_9DEIO</name>
<evidence type="ECO:0000313" key="11">
    <source>
        <dbReference type="EMBL" id="GHG06913.1"/>
    </source>
</evidence>